<dbReference type="Proteomes" id="UP000315295">
    <property type="component" value="Unassembled WGS sequence"/>
</dbReference>
<accession>A0A540MM78</accession>
<name>A0A540MM78_MALBA</name>
<dbReference type="EMBL" id="VIEB01000226">
    <property type="protein sequence ID" value="TQD99890.1"/>
    <property type="molecule type" value="Genomic_DNA"/>
</dbReference>
<keyword evidence="2" id="KW-1185">Reference proteome</keyword>
<protein>
    <submittedName>
        <fullName evidence="1">Uncharacterized protein</fullName>
    </submittedName>
</protein>
<dbReference type="AlphaFoldDB" id="A0A540MM78"/>
<evidence type="ECO:0000313" key="2">
    <source>
        <dbReference type="Proteomes" id="UP000315295"/>
    </source>
</evidence>
<proteinExistence type="predicted"/>
<gene>
    <name evidence="1" type="ORF">C1H46_014503</name>
</gene>
<sequence length="61" mass="6951">MKDGASNSKHCLDHKSYGKLSVVGMLYPLPSKKPHILQIKGTLSRIYERRTIRCCIFSTKD</sequence>
<evidence type="ECO:0000313" key="1">
    <source>
        <dbReference type="EMBL" id="TQD99890.1"/>
    </source>
</evidence>
<comment type="caution">
    <text evidence="1">The sequence shown here is derived from an EMBL/GenBank/DDBJ whole genome shotgun (WGS) entry which is preliminary data.</text>
</comment>
<reference evidence="1 2" key="1">
    <citation type="journal article" date="2019" name="G3 (Bethesda)">
        <title>Sequencing of a Wild Apple (Malus baccata) Genome Unravels the Differences Between Cultivated and Wild Apple Species Regarding Disease Resistance and Cold Tolerance.</title>
        <authorList>
            <person name="Chen X."/>
        </authorList>
    </citation>
    <scope>NUCLEOTIDE SEQUENCE [LARGE SCALE GENOMIC DNA]</scope>
    <source>
        <strain evidence="2">cv. Shandingzi</strain>
        <tissue evidence="1">Leaves</tissue>
    </source>
</reference>
<organism evidence="1 2">
    <name type="scientific">Malus baccata</name>
    <name type="common">Siberian crab apple</name>
    <name type="synonym">Pyrus baccata</name>
    <dbReference type="NCBI Taxonomy" id="106549"/>
    <lineage>
        <taxon>Eukaryota</taxon>
        <taxon>Viridiplantae</taxon>
        <taxon>Streptophyta</taxon>
        <taxon>Embryophyta</taxon>
        <taxon>Tracheophyta</taxon>
        <taxon>Spermatophyta</taxon>
        <taxon>Magnoliopsida</taxon>
        <taxon>eudicotyledons</taxon>
        <taxon>Gunneridae</taxon>
        <taxon>Pentapetalae</taxon>
        <taxon>rosids</taxon>
        <taxon>fabids</taxon>
        <taxon>Rosales</taxon>
        <taxon>Rosaceae</taxon>
        <taxon>Amygdaloideae</taxon>
        <taxon>Maleae</taxon>
        <taxon>Malus</taxon>
    </lineage>
</organism>